<protein>
    <submittedName>
        <fullName evidence="2">Uncharacterized protein</fullName>
    </submittedName>
</protein>
<feature type="region of interest" description="Disordered" evidence="1">
    <location>
        <begin position="17"/>
        <end position="40"/>
    </location>
</feature>
<dbReference type="AlphaFoldDB" id="A0A1H8GYE6"/>
<keyword evidence="3" id="KW-1185">Reference proteome</keyword>
<evidence type="ECO:0000313" key="2">
    <source>
        <dbReference type="EMBL" id="SEN48895.1"/>
    </source>
</evidence>
<evidence type="ECO:0000313" key="3">
    <source>
        <dbReference type="Proteomes" id="UP000199585"/>
    </source>
</evidence>
<dbReference type="Proteomes" id="UP000199585">
    <property type="component" value="Unassembled WGS sequence"/>
</dbReference>
<organism evidence="2 3">
    <name type="scientific">Loktanella fryxellensis</name>
    <dbReference type="NCBI Taxonomy" id="245187"/>
    <lineage>
        <taxon>Bacteria</taxon>
        <taxon>Pseudomonadati</taxon>
        <taxon>Pseudomonadota</taxon>
        <taxon>Alphaproteobacteria</taxon>
        <taxon>Rhodobacterales</taxon>
        <taxon>Roseobacteraceae</taxon>
        <taxon>Loktanella</taxon>
    </lineage>
</organism>
<dbReference type="EMBL" id="FOCI01000018">
    <property type="protein sequence ID" value="SEN48895.1"/>
    <property type="molecule type" value="Genomic_DNA"/>
</dbReference>
<dbReference type="RefSeq" id="WP_281242598.1">
    <property type="nucleotide sequence ID" value="NZ_FOCI01000018.1"/>
</dbReference>
<evidence type="ECO:0000256" key="1">
    <source>
        <dbReference type="SAM" id="MobiDB-lite"/>
    </source>
</evidence>
<reference evidence="2 3" key="1">
    <citation type="submission" date="2016-10" db="EMBL/GenBank/DDBJ databases">
        <authorList>
            <person name="de Groot N.N."/>
        </authorList>
    </citation>
    <scope>NUCLEOTIDE SEQUENCE [LARGE SCALE GENOMIC DNA]</scope>
    <source>
        <strain evidence="2 3">DSM 16213</strain>
    </source>
</reference>
<sequence length="40" mass="4006">MARYQRSMNAVAVAGAGDRASVGGPTGRAMRNAPTQAVSA</sequence>
<gene>
    <name evidence="2" type="ORF">SAMN04488003_11842</name>
</gene>
<proteinExistence type="predicted"/>
<accession>A0A1H8GYE6</accession>
<name>A0A1H8GYE6_9RHOB</name>